<dbReference type="Proteomes" id="UP000597656">
    <property type="component" value="Unassembled WGS sequence"/>
</dbReference>
<reference evidence="4" key="1">
    <citation type="journal article" date="2019" name="Int. J. Syst. Evol. Microbiol.">
        <title>The Global Catalogue of Microorganisms (GCM) 10K type strain sequencing project: providing services to taxonomists for standard genome sequencing and annotation.</title>
        <authorList>
            <consortium name="The Broad Institute Genomics Platform"/>
            <consortium name="The Broad Institute Genome Sequencing Center for Infectious Disease"/>
            <person name="Wu L."/>
            <person name="Ma J."/>
        </authorList>
    </citation>
    <scope>NUCLEOTIDE SEQUENCE [LARGE SCALE GENOMIC DNA]</scope>
    <source>
        <strain evidence="4">CGMCC 4.7319</strain>
    </source>
</reference>
<evidence type="ECO:0000313" key="3">
    <source>
        <dbReference type="EMBL" id="GGN23920.1"/>
    </source>
</evidence>
<proteinExistence type="predicted"/>
<dbReference type="RefSeq" id="WP_189159816.1">
    <property type="nucleotide sequence ID" value="NZ_BMNC01000019.1"/>
</dbReference>
<keyword evidence="1" id="KW-1133">Transmembrane helix</keyword>
<feature type="domain" description="TadE-like" evidence="2">
    <location>
        <begin position="19"/>
        <end position="62"/>
    </location>
</feature>
<accession>A0ABQ2INX5</accession>
<organism evidence="3 4">
    <name type="scientific">Lentzea pudingi</name>
    <dbReference type="NCBI Taxonomy" id="1789439"/>
    <lineage>
        <taxon>Bacteria</taxon>
        <taxon>Bacillati</taxon>
        <taxon>Actinomycetota</taxon>
        <taxon>Actinomycetes</taxon>
        <taxon>Pseudonocardiales</taxon>
        <taxon>Pseudonocardiaceae</taxon>
        <taxon>Lentzea</taxon>
    </lineage>
</organism>
<feature type="transmembrane region" description="Helical" evidence="1">
    <location>
        <begin position="25"/>
        <end position="43"/>
    </location>
</feature>
<evidence type="ECO:0000256" key="1">
    <source>
        <dbReference type="SAM" id="Phobius"/>
    </source>
</evidence>
<name>A0ABQ2INX5_9PSEU</name>
<evidence type="ECO:0000259" key="2">
    <source>
        <dbReference type="Pfam" id="PF07811"/>
    </source>
</evidence>
<dbReference type="EMBL" id="BMNC01000019">
    <property type="protein sequence ID" value="GGN23920.1"/>
    <property type="molecule type" value="Genomic_DNA"/>
</dbReference>
<keyword evidence="1" id="KW-0472">Membrane</keyword>
<dbReference type="InterPro" id="IPR012495">
    <property type="entry name" value="TadE-like_dom"/>
</dbReference>
<comment type="caution">
    <text evidence="3">The sequence shown here is derived from an EMBL/GenBank/DDBJ whole genome shotgun (WGS) entry which is preliminary data.</text>
</comment>
<keyword evidence="1" id="KW-0812">Transmembrane</keyword>
<dbReference type="Pfam" id="PF07811">
    <property type="entry name" value="TadE"/>
    <property type="match status" value="1"/>
</dbReference>
<gene>
    <name evidence="3" type="ORF">GCM10011609_77060</name>
</gene>
<evidence type="ECO:0000313" key="4">
    <source>
        <dbReference type="Proteomes" id="UP000597656"/>
    </source>
</evidence>
<keyword evidence="4" id="KW-1185">Reference proteome</keyword>
<protein>
    <submittedName>
        <fullName evidence="3">Membrane protein</fullName>
    </submittedName>
</protein>
<sequence length="157" mass="16301">MTAARTTPCRSSWWREDRGSASSEIVLVTPLLVMLLVFVAVVVHRGVDARLRINDVAHQAARAASLERTSARAAGQARSTATAALASAGVTCRSVAVDIATAGLRPGGTVTVTVSCDVDLGDALMLGAGQKRLSATAIEPVDTYRSRAIVAEGRSGR</sequence>